<dbReference type="AlphaFoldDB" id="D4K458"/>
<keyword evidence="3" id="KW-1185">Reference proteome</keyword>
<reference evidence="2 3" key="1">
    <citation type="submission" date="2010-03" db="EMBL/GenBank/DDBJ databases">
        <title>The genome sequence of Faecalibacterium prausnitzii L2/6.</title>
        <authorList>
            <consortium name="metaHIT consortium -- http://www.metahit.eu/"/>
            <person name="Pajon A."/>
            <person name="Turner K."/>
            <person name="Parkhill J."/>
            <person name="Duncan S."/>
            <person name="Flint H."/>
        </authorList>
    </citation>
    <scope>NUCLEOTIDE SEQUENCE [LARGE SCALE GENOMIC DNA]</scope>
    <source>
        <strain evidence="3">L2-6</strain>
    </source>
</reference>
<feature type="transmembrane region" description="Helical" evidence="1">
    <location>
        <begin position="117"/>
        <end position="140"/>
    </location>
</feature>
<gene>
    <name evidence="2" type="ORF">FP2_06850</name>
</gene>
<dbReference type="EMBL" id="FP929045">
    <property type="protein sequence ID" value="CBK98301.1"/>
    <property type="molecule type" value="Genomic_DNA"/>
</dbReference>
<organism evidence="2 3">
    <name type="scientific">Faecalibacterium prausnitzii L2-6</name>
    <dbReference type="NCBI Taxonomy" id="718252"/>
    <lineage>
        <taxon>Bacteria</taxon>
        <taxon>Bacillati</taxon>
        <taxon>Bacillota</taxon>
        <taxon>Clostridia</taxon>
        <taxon>Eubacteriales</taxon>
        <taxon>Oscillospiraceae</taxon>
        <taxon>Faecalibacterium</taxon>
    </lineage>
</organism>
<name>D4K458_9FIRM</name>
<protein>
    <submittedName>
        <fullName evidence="2">Uncharacterized protein</fullName>
    </submittedName>
</protein>
<reference evidence="2 3" key="2">
    <citation type="submission" date="2010-03" db="EMBL/GenBank/DDBJ databases">
        <authorList>
            <person name="Pajon A."/>
        </authorList>
    </citation>
    <scope>NUCLEOTIDE SEQUENCE [LARGE SCALE GENOMIC DNA]</scope>
    <source>
        <strain evidence="3">L2-6</strain>
    </source>
</reference>
<evidence type="ECO:0000313" key="3">
    <source>
        <dbReference type="Proteomes" id="UP000008804"/>
    </source>
</evidence>
<accession>D4K458</accession>
<evidence type="ECO:0000313" key="2">
    <source>
        <dbReference type="EMBL" id="CBK98301.1"/>
    </source>
</evidence>
<sequence length="144" mass="16567">MWFCTSLWLVPFCGRIKGQKGGESMTDFDKIVLSDDDVRYLEMARYGAILHLHPVNAGHLLKLGFLVHYALSETDDEFVVTEDGMLYANYIDKKKDAEKLLEEKENSRYQQENFREWTGIIVSNLMAFAALIISAISLWLQLRG</sequence>
<dbReference type="Proteomes" id="UP000008804">
    <property type="component" value="Chromosome"/>
</dbReference>
<keyword evidence="1" id="KW-1133">Transmembrane helix</keyword>
<keyword evidence="1" id="KW-0472">Membrane</keyword>
<dbReference type="STRING" id="718252.FP2_06850"/>
<evidence type="ECO:0000256" key="1">
    <source>
        <dbReference type="SAM" id="Phobius"/>
    </source>
</evidence>
<dbReference type="KEGG" id="fpr:FP2_06850"/>
<proteinExistence type="predicted"/>
<dbReference type="HOGENOM" id="CLU_1793587_0_0_9"/>
<keyword evidence="1" id="KW-0812">Transmembrane</keyword>
<dbReference type="BioCyc" id="FPRA718252:G1375-579-MONOMER"/>